<feature type="transmembrane region" description="Helical" evidence="5">
    <location>
        <begin position="182"/>
        <end position="200"/>
    </location>
</feature>
<name>A0A9D3A111_9ACTN</name>
<feature type="transmembrane region" description="Helical" evidence="5">
    <location>
        <begin position="396"/>
        <end position="414"/>
    </location>
</feature>
<reference evidence="7" key="2">
    <citation type="submission" date="2021-09" db="EMBL/GenBank/DDBJ databases">
        <authorList>
            <person name="Gilroy R."/>
        </authorList>
    </citation>
    <scope>NUCLEOTIDE SEQUENCE</scope>
    <source>
        <strain evidence="7">ChiGjej6B6-11269</strain>
    </source>
</reference>
<dbReference type="Proteomes" id="UP000786989">
    <property type="component" value="Unassembled WGS sequence"/>
</dbReference>
<evidence type="ECO:0000256" key="5">
    <source>
        <dbReference type="SAM" id="Phobius"/>
    </source>
</evidence>
<keyword evidence="2" id="KW-0238">DNA-binding</keyword>
<dbReference type="Pfam" id="PF00196">
    <property type="entry name" value="GerE"/>
    <property type="match status" value="1"/>
</dbReference>
<accession>A0A9D3A111</accession>
<keyword evidence="5" id="KW-0812">Transmembrane</keyword>
<dbReference type="CDD" id="cd06170">
    <property type="entry name" value="LuxR_C_like"/>
    <property type="match status" value="1"/>
</dbReference>
<dbReference type="InterPro" id="IPR036388">
    <property type="entry name" value="WH-like_DNA-bd_sf"/>
</dbReference>
<dbReference type="PROSITE" id="PS50043">
    <property type="entry name" value="HTH_LUXR_2"/>
    <property type="match status" value="1"/>
</dbReference>
<evidence type="ECO:0000256" key="4">
    <source>
        <dbReference type="SAM" id="MobiDB-lite"/>
    </source>
</evidence>
<reference evidence="7" key="1">
    <citation type="journal article" date="2021" name="PeerJ">
        <title>Extensive microbial diversity within the chicken gut microbiome revealed by metagenomics and culture.</title>
        <authorList>
            <person name="Gilroy R."/>
            <person name="Ravi A."/>
            <person name="Getino M."/>
            <person name="Pursley I."/>
            <person name="Horton D.L."/>
            <person name="Alikhan N.F."/>
            <person name="Baker D."/>
            <person name="Gharbi K."/>
            <person name="Hall N."/>
            <person name="Watson M."/>
            <person name="Adriaenssens E.M."/>
            <person name="Foster-Nyarko E."/>
            <person name="Jarju S."/>
            <person name="Secka A."/>
            <person name="Antonio M."/>
            <person name="Oren A."/>
            <person name="Chaudhuri R.R."/>
            <person name="La Ragione R."/>
            <person name="Hildebrand F."/>
            <person name="Pallen M.J."/>
        </authorList>
    </citation>
    <scope>NUCLEOTIDE SEQUENCE</scope>
    <source>
        <strain evidence="7">ChiGjej6B6-11269</strain>
    </source>
</reference>
<dbReference type="InterPro" id="IPR016032">
    <property type="entry name" value="Sig_transdc_resp-reg_C-effctor"/>
</dbReference>
<feature type="region of interest" description="Disordered" evidence="4">
    <location>
        <begin position="1"/>
        <end position="43"/>
    </location>
</feature>
<feature type="transmembrane region" description="Helical" evidence="5">
    <location>
        <begin position="206"/>
        <end position="227"/>
    </location>
</feature>
<feature type="transmembrane region" description="Helical" evidence="5">
    <location>
        <begin position="95"/>
        <end position="111"/>
    </location>
</feature>
<evidence type="ECO:0000313" key="8">
    <source>
        <dbReference type="Proteomes" id="UP000786989"/>
    </source>
</evidence>
<dbReference type="SMART" id="SM00421">
    <property type="entry name" value="HTH_LUXR"/>
    <property type="match status" value="1"/>
</dbReference>
<dbReference type="GO" id="GO:0006355">
    <property type="term" value="P:regulation of DNA-templated transcription"/>
    <property type="evidence" value="ECO:0007669"/>
    <property type="project" value="InterPro"/>
</dbReference>
<evidence type="ECO:0000259" key="6">
    <source>
        <dbReference type="PROSITE" id="PS50043"/>
    </source>
</evidence>
<keyword evidence="5" id="KW-1133">Transmembrane helix</keyword>
<gene>
    <name evidence="7" type="ORF">K8U77_03700</name>
</gene>
<protein>
    <submittedName>
        <fullName evidence="7">LuxR C-terminal-related transcriptional regulator</fullName>
    </submittedName>
</protein>
<evidence type="ECO:0000313" key="7">
    <source>
        <dbReference type="EMBL" id="HJF65207.1"/>
    </source>
</evidence>
<feature type="transmembrane region" description="Helical" evidence="5">
    <location>
        <begin position="123"/>
        <end position="141"/>
    </location>
</feature>
<dbReference type="Gene3D" id="1.10.10.10">
    <property type="entry name" value="Winged helix-like DNA-binding domain superfamily/Winged helix DNA-binding domain"/>
    <property type="match status" value="1"/>
</dbReference>
<dbReference type="PANTHER" id="PTHR44688:SF16">
    <property type="entry name" value="DNA-BINDING TRANSCRIPTIONAL ACTIVATOR DEVR_DOSR"/>
    <property type="match status" value="1"/>
</dbReference>
<feature type="transmembrane region" description="Helical" evidence="5">
    <location>
        <begin position="53"/>
        <end position="75"/>
    </location>
</feature>
<feature type="transmembrane region" description="Helical" evidence="5">
    <location>
        <begin position="147"/>
        <end position="170"/>
    </location>
</feature>
<proteinExistence type="predicted"/>
<dbReference type="AlphaFoldDB" id="A0A9D3A111"/>
<feature type="transmembrane region" description="Helical" evidence="5">
    <location>
        <begin position="275"/>
        <end position="293"/>
    </location>
</feature>
<feature type="domain" description="HTH luxR-type" evidence="6">
    <location>
        <begin position="459"/>
        <end position="524"/>
    </location>
</feature>
<evidence type="ECO:0000256" key="1">
    <source>
        <dbReference type="ARBA" id="ARBA00023015"/>
    </source>
</evidence>
<sequence>MTNTVKESTEAPNEARTQAALDAHASERGTVQDESQAMQAEPDEKSDDARTSLLFGFIPVVPLAFLGLGIYRAWIEIAFVGSFVDFPFGASARDLFDATMVVVSLVCAAFAKRIGPFFNKPGIYVPSGILLVASTVCVFAVCMRPELAGLLAPIGALTGGVGIAFLILLWSELYGCLNPMRVASYYSLAIAAGAIVIYIYRGFAFPWLFVMTALLPLVSLLCARSGFDSLPKSERPSTVWVQLSVPWKAILLMATYAFAYGMLEMASYEGSFGPHSSPGTVVGALAVFFGVAARGKRFDFGLVYRVALPLTVAALLLLPSFNFMGGAASSFCVSAGYTMQSIIIMLIVANLCYRYGASAIWLFGIERGIRQIFMMLGRGVTDGAHALNLLGGNGEVFISIVSAIAVVAATMILMSEGELSSSWGVKMVRRSDGQNEPNEKAPEVSIAERKHELASRVAATARAYKLSAREEEVLLLLAQRKTVGIIERELFIANGTAKAHVRHIYQKLDIHTRQELFDMLGVETESPAEKS</sequence>
<comment type="caution">
    <text evidence="7">The sequence shown here is derived from an EMBL/GenBank/DDBJ whole genome shotgun (WGS) entry which is preliminary data.</text>
</comment>
<feature type="transmembrane region" description="Helical" evidence="5">
    <location>
        <begin position="239"/>
        <end position="263"/>
    </location>
</feature>
<dbReference type="InterPro" id="IPR000792">
    <property type="entry name" value="Tscrpt_reg_LuxR_C"/>
</dbReference>
<dbReference type="GO" id="GO:0003677">
    <property type="term" value="F:DNA binding"/>
    <property type="evidence" value="ECO:0007669"/>
    <property type="project" value="UniProtKB-KW"/>
</dbReference>
<organism evidence="7 8">
    <name type="scientific">Slackia equolifaciens</name>
    <dbReference type="NCBI Taxonomy" id="498718"/>
    <lineage>
        <taxon>Bacteria</taxon>
        <taxon>Bacillati</taxon>
        <taxon>Actinomycetota</taxon>
        <taxon>Coriobacteriia</taxon>
        <taxon>Eggerthellales</taxon>
        <taxon>Eggerthellaceae</taxon>
        <taxon>Slackia</taxon>
    </lineage>
</organism>
<evidence type="ECO:0000256" key="3">
    <source>
        <dbReference type="ARBA" id="ARBA00023163"/>
    </source>
</evidence>
<dbReference type="EMBL" id="DYWI01000060">
    <property type="protein sequence ID" value="HJF65207.1"/>
    <property type="molecule type" value="Genomic_DNA"/>
</dbReference>
<keyword evidence="5" id="KW-0472">Membrane</keyword>
<evidence type="ECO:0000256" key="2">
    <source>
        <dbReference type="ARBA" id="ARBA00023125"/>
    </source>
</evidence>
<dbReference type="PANTHER" id="PTHR44688">
    <property type="entry name" value="DNA-BINDING TRANSCRIPTIONAL ACTIVATOR DEVR_DOSR"/>
    <property type="match status" value="1"/>
</dbReference>
<feature type="transmembrane region" description="Helical" evidence="5">
    <location>
        <begin position="302"/>
        <end position="321"/>
    </location>
</feature>
<dbReference type="SUPFAM" id="SSF46894">
    <property type="entry name" value="C-terminal effector domain of the bipartite response regulators"/>
    <property type="match status" value="1"/>
</dbReference>
<keyword evidence="1" id="KW-0805">Transcription regulation</keyword>
<keyword evidence="3" id="KW-0804">Transcription</keyword>